<evidence type="ECO:0000259" key="1">
    <source>
        <dbReference type="PROSITE" id="PS50206"/>
    </source>
</evidence>
<feature type="domain" description="Rhodanese" evidence="1">
    <location>
        <begin position="25"/>
        <end position="104"/>
    </location>
</feature>
<dbReference type="PANTHER" id="PTHR43031:SF17">
    <property type="entry name" value="SULFURTRANSFERASE YTWF-RELATED"/>
    <property type="match status" value="1"/>
</dbReference>
<dbReference type="InterPro" id="IPR001307">
    <property type="entry name" value="Thiosulphate_STrfase_CS"/>
</dbReference>
<gene>
    <name evidence="2" type="ORF">ATZ35_00050</name>
</gene>
<organism evidence="2 3">
    <name type="scientific">Enterococcus rotai</name>
    <dbReference type="NCBI Taxonomy" id="118060"/>
    <lineage>
        <taxon>Bacteria</taxon>
        <taxon>Bacillati</taxon>
        <taxon>Bacillota</taxon>
        <taxon>Bacilli</taxon>
        <taxon>Lactobacillales</taxon>
        <taxon>Enterococcaceae</taxon>
        <taxon>Enterococcus</taxon>
    </lineage>
</organism>
<dbReference type="PROSITE" id="PS00380">
    <property type="entry name" value="RHODANESE_1"/>
    <property type="match status" value="1"/>
</dbReference>
<dbReference type="KEGG" id="erx:ATZ35_00050"/>
<name>A0A0U2X482_9ENTE</name>
<reference evidence="3" key="1">
    <citation type="submission" date="2015-12" db="EMBL/GenBank/DDBJ databases">
        <authorList>
            <person name="Lauer A."/>
            <person name="Humrighouse B."/>
            <person name="Loparev V."/>
            <person name="Shewmaker P.L."/>
            <person name="Whitney A.M."/>
            <person name="McLaughlin R.W."/>
        </authorList>
    </citation>
    <scope>NUCLEOTIDE SEQUENCE [LARGE SCALE GENOMIC DNA]</scope>
    <source>
        <strain evidence="3">LMG 26678</strain>
    </source>
</reference>
<dbReference type="InterPro" id="IPR050229">
    <property type="entry name" value="GlpE_sulfurtransferase"/>
</dbReference>
<dbReference type="PANTHER" id="PTHR43031">
    <property type="entry name" value="FAD-DEPENDENT OXIDOREDUCTASE"/>
    <property type="match status" value="1"/>
</dbReference>
<dbReference type="GO" id="GO:0004792">
    <property type="term" value="F:thiosulfate-cyanide sulfurtransferase activity"/>
    <property type="evidence" value="ECO:0007669"/>
    <property type="project" value="InterPro"/>
</dbReference>
<dbReference type="SMART" id="SM00450">
    <property type="entry name" value="RHOD"/>
    <property type="match status" value="1"/>
</dbReference>
<sequence length="104" mass="11244">MFSFFKGNSITTSELQAKLETKPEVIDVREKNEFASGHIPGAKNIPLSKVTSYTKKGEEAVYVICQSGMRSRQAVKKLKAKGIGAINVKGGMSAWRGAVRGGKL</sequence>
<keyword evidence="2" id="KW-0808">Transferase</keyword>
<keyword evidence="3" id="KW-1185">Reference proteome</keyword>
<proteinExistence type="predicted"/>
<evidence type="ECO:0000313" key="3">
    <source>
        <dbReference type="Proteomes" id="UP000067523"/>
    </source>
</evidence>
<evidence type="ECO:0000313" key="2">
    <source>
        <dbReference type="EMBL" id="ALS35607.1"/>
    </source>
</evidence>
<accession>A0A0U2X482</accession>
<dbReference type="EMBL" id="CP013655">
    <property type="protein sequence ID" value="ALS35607.1"/>
    <property type="molecule type" value="Genomic_DNA"/>
</dbReference>
<dbReference type="Gene3D" id="3.40.250.10">
    <property type="entry name" value="Rhodanese-like domain"/>
    <property type="match status" value="1"/>
</dbReference>
<dbReference type="RefSeq" id="WP_208928249.1">
    <property type="nucleotide sequence ID" value="NZ_CP013655.1"/>
</dbReference>
<dbReference type="SUPFAM" id="SSF52821">
    <property type="entry name" value="Rhodanese/Cell cycle control phosphatase"/>
    <property type="match status" value="1"/>
</dbReference>
<dbReference type="InterPro" id="IPR036873">
    <property type="entry name" value="Rhodanese-like_dom_sf"/>
</dbReference>
<dbReference type="Proteomes" id="UP000067523">
    <property type="component" value="Chromosome"/>
</dbReference>
<dbReference type="STRING" id="118060.ATZ35_00050"/>
<dbReference type="InterPro" id="IPR001763">
    <property type="entry name" value="Rhodanese-like_dom"/>
</dbReference>
<dbReference type="CDD" id="cd00158">
    <property type="entry name" value="RHOD"/>
    <property type="match status" value="1"/>
</dbReference>
<protein>
    <submittedName>
        <fullName evidence="2">Sulfurtransferase</fullName>
    </submittedName>
</protein>
<dbReference type="PROSITE" id="PS50206">
    <property type="entry name" value="RHODANESE_3"/>
    <property type="match status" value="1"/>
</dbReference>
<dbReference type="AlphaFoldDB" id="A0A0U2X482"/>
<dbReference type="Pfam" id="PF00581">
    <property type="entry name" value="Rhodanese"/>
    <property type="match status" value="1"/>
</dbReference>